<reference evidence="2" key="1">
    <citation type="submission" date="2014-12" db="EMBL/GenBank/DDBJ databases">
        <authorList>
            <person name="Hall J."/>
        </authorList>
    </citation>
    <scope>NUCLEOTIDE SEQUENCE [LARGE SCALE GENOMIC DNA]</scope>
    <source>
        <strain evidence="2">SBW25</strain>
        <plasmid evidence="2">pQBR55</plasmid>
    </source>
</reference>
<geneLocation type="plasmid" evidence="2">
    <name>pQBR55</name>
</geneLocation>
<feature type="compositionally biased region" description="Basic and acidic residues" evidence="1">
    <location>
        <begin position="31"/>
        <end position="47"/>
    </location>
</feature>
<name>A0A0G4E5F8_PSEFS</name>
<feature type="region of interest" description="Disordered" evidence="1">
    <location>
        <begin position="20"/>
        <end position="47"/>
    </location>
</feature>
<dbReference type="AlphaFoldDB" id="A0A0G4E5F8"/>
<evidence type="ECO:0000313" key="2">
    <source>
        <dbReference type="EMBL" id="CEK42435.1"/>
    </source>
</evidence>
<evidence type="ECO:0000256" key="1">
    <source>
        <dbReference type="SAM" id="MobiDB-lite"/>
    </source>
</evidence>
<organism evidence="2">
    <name type="scientific">Pseudomonas fluorescens (strain SBW25)</name>
    <dbReference type="NCBI Taxonomy" id="216595"/>
    <lineage>
        <taxon>Bacteria</taxon>
        <taxon>Pseudomonadati</taxon>
        <taxon>Pseudomonadota</taxon>
        <taxon>Gammaproteobacteria</taxon>
        <taxon>Pseudomonadales</taxon>
        <taxon>Pseudomonadaceae</taxon>
        <taxon>Pseudomonas</taxon>
    </lineage>
</organism>
<keyword evidence="2" id="KW-0614">Plasmid</keyword>
<accession>A0A0G4E5F8</accession>
<reference evidence="2" key="2">
    <citation type="submission" date="2015-06" db="EMBL/GenBank/DDBJ databases">
        <title>Environmentally co-occuring mercury resistance plasmids are genetically and phenotypically diverse and confer variable context-dependent fitness effects.</title>
        <authorList>
            <person name="Hall J.P.J."/>
            <person name="Harrison E."/>
            <person name="Lilley A.K."/>
            <person name="Paterson S."/>
            <person name="Spiers A.J."/>
            <person name="Brockhurst M.A."/>
        </authorList>
    </citation>
    <scope>NUCLEOTIDE SEQUENCE [LARGE SCALE GENOMIC DNA]</scope>
    <source>
        <strain evidence="2">SBW25</strain>
        <plasmid evidence="2">pQBR55</plasmid>
    </source>
</reference>
<sequence length="47" mass="5609">MALRYRVNYAHPLRRIGRSIKLEKTCQGQDNKTDKQPKKIEPRRNNS</sequence>
<dbReference type="EMBL" id="LN713927">
    <property type="protein sequence ID" value="CEK42435.1"/>
    <property type="molecule type" value="Genomic_DNA"/>
</dbReference>
<proteinExistence type="predicted"/>
<protein>
    <submittedName>
        <fullName evidence="2">Uncharacterized protein</fullName>
    </submittedName>
</protein>
<gene>
    <name evidence="2" type="ORF">PQBR55_0056</name>
</gene>